<proteinExistence type="predicted"/>
<comment type="caution">
    <text evidence="2">The sequence shown here is derived from an EMBL/GenBank/DDBJ whole genome shotgun (WGS) entry which is preliminary data.</text>
</comment>
<evidence type="ECO:0000256" key="1">
    <source>
        <dbReference type="SAM" id="MobiDB-lite"/>
    </source>
</evidence>
<protein>
    <submittedName>
        <fullName evidence="2">Uncharacterized protein</fullName>
    </submittedName>
</protein>
<evidence type="ECO:0000313" key="2">
    <source>
        <dbReference type="EMBL" id="KAK7024019.1"/>
    </source>
</evidence>
<name>A0AAW0BE03_9AGAR</name>
<organism evidence="2 3">
    <name type="scientific">Favolaschia claudopus</name>
    <dbReference type="NCBI Taxonomy" id="2862362"/>
    <lineage>
        <taxon>Eukaryota</taxon>
        <taxon>Fungi</taxon>
        <taxon>Dikarya</taxon>
        <taxon>Basidiomycota</taxon>
        <taxon>Agaricomycotina</taxon>
        <taxon>Agaricomycetes</taxon>
        <taxon>Agaricomycetidae</taxon>
        <taxon>Agaricales</taxon>
        <taxon>Marasmiineae</taxon>
        <taxon>Mycenaceae</taxon>
        <taxon>Favolaschia</taxon>
    </lineage>
</organism>
<gene>
    <name evidence="2" type="ORF">R3P38DRAFT_3194668</name>
</gene>
<evidence type="ECO:0000313" key="3">
    <source>
        <dbReference type="Proteomes" id="UP001362999"/>
    </source>
</evidence>
<dbReference type="AlphaFoldDB" id="A0AAW0BE03"/>
<sequence>MTNDKDILQLNSTATTHAVPPAAAPATPTTNPTNSNPNVPAAAGSVPSGNRAHRWFKKIISKVPRLRFSRRRGP</sequence>
<dbReference type="EMBL" id="JAWWNJ010000035">
    <property type="protein sequence ID" value="KAK7024019.1"/>
    <property type="molecule type" value="Genomic_DNA"/>
</dbReference>
<dbReference type="Proteomes" id="UP001362999">
    <property type="component" value="Unassembled WGS sequence"/>
</dbReference>
<reference evidence="2 3" key="1">
    <citation type="journal article" date="2024" name="J Genomics">
        <title>Draft genome sequencing and assembly of Favolaschia claudopus CIRM-BRFM 2984 isolated from oak limbs.</title>
        <authorList>
            <person name="Navarro D."/>
            <person name="Drula E."/>
            <person name="Chaduli D."/>
            <person name="Cazenave R."/>
            <person name="Ahrendt S."/>
            <person name="Wang J."/>
            <person name="Lipzen A."/>
            <person name="Daum C."/>
            <person name="Barry K."/>
            <person name="Grigoriev I.V."/>
            <person name="Favel A."/>
            <person name="Rosso M.N."/>
            <person name="Martin F."/>
        </authorList>
    </citation>
    <scope>NUCLEOTIDE SEQUENCE [LARGE SCALE GENOMIC DNA]</scope>
    <source>
        <strain evidence="2 3">CIRM-BRFM 2984</strain>
    </source>
</reference>
<accession>A0AAW0BE03</accession>
<feature type="region of interest" description="Disordered" evidence="1">
    <location>
        <begin position="1"/>
        <end position="52"/>
    </location>
</feature>
<keyword evidence="3" id="KW-1185">Reference proteome</keyword>
<feature type="compositionally biased region" description="Low complexity" evidence="1">
    <location>
        <begin position="12"/>
        <end position="43"/>
    </location>
</feature>